<sequence>MCSKGTTVYIQARSLVEHSTFFHTLPPTWSPHTCDLQHSSKVVGYINGVSGSTKERKRLRESVRACEQVLQRIMDEVDDCEEGEGWSEMIKVIDAPEAPLARLSAALSIVQSKLQPRRGVKKVTSAVAWPFNDDEVDKLLAAIEREKSLLGLALNMDCLRLVQEIRKTARDNQKQLDELIDAVKRSSDENEAQLREVTGGLQRVEESQKDLGDKIHGLHNRHDHQEIAVKRRAILDWLTPVDYAIRHSNLINRQQEGTGTWLLNSDEYKGWIETGSTLFCPGIPGAGKTILTSMVVQDLVTHYGGDENTGIAYVYLDYLRQHEQKVEDLLANILKQLSGCRSSLPSELNDLHKQHAGKRGVTRPSLQDILKVLPCVAALYSRVFIIIDALDECDDSDGSRTQFLRELKNLQQKCNAKLFATSRHIPDIIEEFDGSATLDIQRSSTWGKPVAVGFRTPSLIWPKHVPPTSHLTISGADLAAQCASTTSGIHITHFTATLPCIGVIMFCQIRRRVT</sequence>
<dbReference type="PANTHER" id="PTHR10039">
    <property type="entry name" value="AMELOGENIN"/>
    <property type="match status" value="1"/>
</dbReference>
<dbReference type="Pfam" id="PF24883">
    <property type="entry name" value="NPHP3_N"/>
    <property type="match status" value="1"/>
</dbReference>
<dbReference type="SUPFAM" id="SSF52540">
    <property type="entry name" value="P-loop containing nucleoside triphosphate hydrolases"/>
    <property type="match status" value="1"/>
</dbReference>
<keyword evidence="5" id="KW-1185">Reference proteome</keyword>
<dbReference type="InterPro" id="IPR056884">
    <property type="entry name" value="NPHP3-like_N"/>
</dbReference>
<evidence type="ECO:0000256" key="1">
    <source>
        <dbReference type="ARBA" id="ARBA00022737"/>
    </source>
</evidence>
<name>A0A9P9D2N6_9HYPO</name>
<feature type="coiled-coil region" evidence="2">
    <location>
        <begin position="162"/>
        <end position="196"/>
    </location>
</feature>
<evidence type="ECO:0000256" key="2">
    <source>
        <dbReference type="SAM" id="Coils"/>
    </source>
</evidence>
<evidence type="ECO:0000313" key="4">
    <source>
        <dbReference type="EMBL" id="KAH7112350.1"/>
    </source>
</evidence>
<gene>
    <name evidence="4" type="ORF">EDB81DRAFT_670829</name>
</gene>
<dbReference type="Gene3D" id="3.40.50.300">
    <property type="entry name" value="P-loop containing nucleotide triphosphate hydrolases"/>
    <property type="match status" value="1"/>
</dbReference>
<dbReference type="PANTHER" id="PTHR10039:SF15">
    <property type="entry name" value="NACHT DOMAIN-CONTAINING PROTEIN"/>
    <property type="match status" value="1"/>
</dbReference>
<keyword evidence="2" id="KW-0175">Coiled coil</keyword>
<evidence type="ECO:0000259" key="3">
    <source>
        <dbReference type="Pfam" id="PF24883"/>
    </source>
</evidence>
<dbReference type="Proteomes" id="UP000738349">
    <property type="component" value="Unassembled WGS sequence"/>
</dbReference>
<reference evidence="4" key="1">
    <citation type="journal article" date="2021" name="Nat. Commun.">
        <title>Genetic determinants of endophytism in the Arabidopsis root mycobiome.</title>
        <authorList>
            <person name="Mesny F."/>
            <person name="Miyauchi S."/>
            <person name="Thiergart T."/>
            <person name="Pickel B."/>
            <person name="Atanasova L."/>
            <person name="Karlsson M."/>
            <person name="Huettel B."/>
            <person name="Barry K.W."/>
            <person name="Haridas S."/>
            <person name="Chen C."/>
            <person name="Bauer D."/>
            <person name="Andreopoulos W."/>
            <person name="Pangilinan J."/>
            <person name="LaButti K."/>
            <person name="Riley R."/>
            <person name="Lipzen A."/>
            <person name="Clum A."/>
            <person name="Drula E."/>
            <person name="Henrissat B."/>
            <person name="Kohler A."/>
            <person name="Grigoriev I.V."/>
            <person name="Martin F.M."/>
            <person name="Hacquard S."/>
        </authorList>
    </citation>
    <scope>NUCLEOTIDE SEQUENCE</scope>
    <source>
        <strain evidence="4">MPI-CAGE-AT-0147</strain>
    </source>
</reference>
<comment type="caution">
    <text evidence="4">The sequence shown here is derived from an EMBL/GenBank/DDBJ whole genome shotgun (WGS) entry which is preliminary data.</text>
</comment>
<protein>
    <recommendedName>
        <fullName evidence="3">Nephrocystin 3-like N-terminal domain-containing protein</fullName>
    </recommendedName>
</protein>
<dbReference type="OrthoDB" id="1577640at2759"/>
<dbReference type="InterPro" id="IPR027417">
    <property type="entry name" value="P-loop_NTPase"/>
</dbReference>
<evidence type="ECO:0000313" key="5">
    <source>
        <dbReference type="Proteomes" id="UP000738349"/>
    </source>
</evidence>
<keyword evidence="1" id="KW-0677">Repeat</keyword>
<organism evidence="4 5">
    <name type="scientific">Dactylonectria macrodidyma</name>
    <dbReference type="NCBI Taxonomy" id="307937"/>
    <lineage>
        <taxon>Eukaryota</taxon>
        <taxon>Fungi</taxon>
        <taxon>Dikarya</taxon>
        <taxon>Ascomycota</taxon>
        <taxon>Pezizomycotina</taxon>
        <taxon>Sordariomycetes</taxon>
        <taxon>Hypocreomycetidae</taxon>
        <taxon>Hypocreales</taxon>
        <taxon>Nectriaceae</taxon>
        <taxon>Dactylonectria</taxon>
    </lineage>
</organism>
<accession>A0A9P9D2N6</accession>
<dbReference type="EMBL" id="JAGMUV010000038">
    <property type="protein sequence ID" value="KAH7112350.1"/>
    <property type="molecule type" value="Genomic_DNA"/>
</dbReference>
<proteinExistence type="predicted"/>
<dbReference type="AlphaFoldDB" id="A0A9P9D2N6"/>
<feature type="domain" description="Nephrocystin 3-like N-terminal" evidence="3">
    <location>
        <begin position="257"/>
        <end position="423"/>
    </location>
</feature>